<accession>A0A212J2Q1</accession>
<dbReference type="EMBL" id="FLUQ01000001">
    <property type="protein sequence ID" value="SBV93445.1"/>
    <property type="molecule type" value="Genomic_DNA"/>
</dbReference>
<gene>
    <name evidence="1" type="ORF">KL86DPRO_10534</name>
</gene>
<proteinExistence type="predicted"/>
<evidence type="ECO:0000313" key="1">
    <source>
        <dbReference type="EMBL" id="SBV93445.1"/>
    </source>
</evidence>
<dbReference type="AlphaFoldDB" id="A0A212J2Q1"/>
<sequence>MHRVLTLFAAPFRPRHTVVATALVAAALLSAMLPGWPLHALEITRATPESRAGDSMVLRAPALLGRPVQAGIIHSVQLTPVIDEYRVQEGRLWTWQERIMSHNAGLPSLKPERGRFVYDPPWMIVEGTGESWETIVYRVGTGELGRNTLCVSPSPCRDLWREMPGARLVFSVVPARL</sequence>
<reference evidence="1" key="1">
    <citation type="submission" date="2016-04" db="EMBL/GenBank/DDBJ databases">
        <authorList>
            <person name="Evans L.H."/>
            <person name="Alamgir A."/>
            <person name="Owens N."/>
            <person name="Weber N.D."/>
            <person name="Virtaneva K."/>
            <person name="Barbian K."/>
            <person name="Babar A."/>
            <person name="Rosenke K."/>
        </authorList>
    </citation>
    <scope>NUCLEOTIDE SEQUENCE</scope>
    <source>
        <strain evidence="1">86</strain>
    </source>
</reference>
<dbReference type="InterPro" id="IPR015001">
    <property type="entry name" value="DUF1850"/>
</dbReference>
<dbReference type="Pfam" id="PF08905">
    <property type="entry name" value="DUF1850"/>
    <property type="match status" value="1"/>
</dbReference>
<name>A0A212J2Q1_9DELT</name>
<protein>
    <submittedName>
        <fullName evidence="1">Uncharacterized protein</fullName>
    </submittedName>
</protein>
<organism evidence="1">
    <name type="scientific">uncultured delta proteobacterium</name>
    <dbReference type="NCBI Taxonomy" id="34034"/>
    <lineage>
        <taxon>Bacteria</taxon>
        <taxon>Deltaproteobacteria</taxon>
        <taxon>environmental samples</taxon>
    </lineage>
</organism>